<feature type="transmembrane region" description="Helical" evidence="1">
    <location>
        <begin position="243"/>
        <end position="266"/>
    </location>
</feature>
<sequence length="445" mass="51078">MDNLFQIIKRHLKYGDFLNCNYGTWSEKTDRFILRPGRHSLLVKASIIFNVFQVLYQIYAIVTISKSWVEVGEGLGVMTIYITAGVQRFEIFSVDQDPFKILNYMHLCKDFKYNRSQNVILRCICVFLNLLEVSYWLWTFFMGALSLFAPCKPPLLTSPFCQGNLTRRLGFSLVESISAFHTIVSGSYHGVLHMLTFFCFLWIACVPLGQNRVIYTSPMQRFYTFRKFLVLEKWINSCMRRRVFLTIALVVPNMQILFGFMSIKFFRSDNQDMSKAAVLLYMYCACSIFTMLTFTSAAKVNTLTKDWLKKQNFDRTHDRKVLKSLMPLKVEFGNNFVESLTPLLIQEFYGLIRLGNLIVCSNLFEKGVDDPPFICEGQVAQKREQKLEVSRAWALSGLARAHPGPLGFGWAGLPRTGLGRAWPFEEPNLVGPGLGGLLPSRAWAF</sequence>
<evidence type="ECO:0000313" key="2">
    <source>
        <dbReference type="EMBL" id="OXA64654.1"/>
    </source>
</evidence>
<keyword evidence="1" id="KW-0472">Membrane</keyword>
<evidence type="ECO:0000313" key="3">
    <source>
        <dbReference type="Proteomes" id="UP000198287"/>
    </source>
</evidence>
<feature type="transmembrane region" description="Helical" evidence="1">
    <location>
        <begin position="190"/>
        <end position="209"/>
    </location>
</feature>
<dbReference type="AlphaFoldDB" id="A0A226F5G6"/>
<dbReference type="Proteomes" id="UP000198287">
    <property type="component" value="Unassembled WGS sequence"/>
</dbReference>
<comment type="caution">
    <text evidence="2">The sequence shown here is derived from an EMBL/GenBank/DDBJ whole genome shotgun (WGS) entry which is preliminary data.</text>
</comment>
<evidence type="ECO:0000256" key="1">
    <source>
        <dbReference type="SAM" id="Phobius"/>
    </source>
</evidence>
<reference evidence="2 3" key="1">
    <citation type="submission" date="2015-12" db="EMBL/GenBank/DDBJ databases">
        <title>The genome of Folsomia candida.</title>
        <authorList>
            <person name="Faddeeva A."/>
            <person name="Derks M.F."/>
            <person name="Anvar Y."/>
            <person name="Smit S."/>
            <person name="Van Straalen N."/>
            <person name="Roelofs D."/>
        </authorList>
    </citation>
    <scope>NUCLEOTIDE SEQUENCE [LARGE SCALE GENOMIC DNA]</scope>
    <source>
        <strain evidence="2 3">VU population</strain>
        <tissue evidence="2">Whole body</tissue>
    </source>
</reference>
<proteinExistence type="predicted"/>
<feature type="transmembrane region" description="Helical" evidence="1">
    <location>
        <begin position="278"/>
        <end position="300"/>
    </location>
</feature>
<keyword evidence="1" id="KW-1133">Transmembrane helix</keyword>
<keyword evidence="1" id="KW-0812">Transmembrane</keyword>
<keyword evidence="3" id="KW-1185">Reference proteome</keyword>
<feature type="transmembrane region" description="Helical" evidence="1">
    <location>
        <begin position="119"/>
        <end position="138"/>
    </location>
</feature>
<accession>A0A226F5G6</accession>
<gene>
    <name evidence="2" type="ORF">Fcan01_00199</name>
</gene>
<name>A0A226F5G6_FOLCA</name>
<organism evidence="2 3">
    <name type="scientific">Folsomia candida</name>
    <name type="common">Springtail</name>
    <dbReference type="NCBI Taxonomy" id="158441"/>
    <lineage>
        <taxon>Eukaryota</taxon>
        <taxon>Metazoa</taxon>
        <taxon>Ecdysozoa</taxon>
        <taxon>Arthropoda</taxon>
        <taxon>Hexapoda</taxon>
        <taxon>Collembola</taxon>
        <taxon>Entomobryomorpha</taxon>
        <taxon>Isotomoidea</taxon>
        <taxon>Isotomidae</taxon>
        <taxon>Proisotominae</taxon>
        <taxon>Folsomia</taxon>
    </lineage>
</organism>
<protein>
    <submittedName>
        <fullName evidence="2">Uncharacterized protein</fullName>
    </submittedName>
</protein>
<dbReference type="EMBL" id="LNIX01000001">
    <property type="protein sequence ID" value="OXA64654.1"/>
    <property type="molecule type" value="Genomic_DNA"/>
</dbReference>